<protein>
    <recommendedName>
        <fullName evidence="3">histidine kinase</fullName>
        <ecNumber evidence="3">2.7.13.3</ecNumber>
    </recommendedName>
</protein>
<keyword evidence="8" id="KW-0067">ATP-binding</keyword>
<organism evidence="12 13">
    <name type="scientific">Paenibacillus plantiphilus</name>
    <dbReference type="NCBI Taxonomy" id="2905650"/>
    <lineage>
        <taxon>Bacteria</taxon>
        <taxon>Bacillati</taxon>
        <taxon>Bacillota</taxon>
        <taxon>Bacilli</taxon>
        <taxon>Bacillales</taxon>
        <taxon>Paenibacillaceae</taxon>
        <taxon>Paenibacillus</taxon>
    </lineage>
</organism>
<evidence type="ECO:0000256" key="7">
    <source>
        <dbReference type="ARBA" id="ARBA00022777"/>
    </source>
</evidence>
<dbReference type="InterPro" id="IPR003594">
    <property type="entry name" value="HATPase_dom"/>
</dbReference>
<evidence type="ECO:0000256" key="8">
    <source>
        <dbReference type="ARBA" id="ARBA00022840"/>
    </source>
</evidence>
<keyword evidence="5 12" id="KW-0808">Transferase</keyword>
<dbReference type="RefSeq" id="WP_236340089.1">
    <property type="nucleotide sequence ID" value="NZ_CAKMMF010000007.1"/>
</dbReference>
<comment type="catalytic activity">
    <reaction evidence="1">
        <text>ATP + protein L-histidine = ADP + protein N-phospho-L-histidine.</text>
        <dbReference type="EC" id="2.7.13.3"/>
    </reaction>
</comment>
<evidence type="ECO:0000259" key="11">
    <source>
        <dbReference type="PROSITE" id="PS50109"/>
    </source>
</evidence>
<dbReference type="Proteomes" id="UP000838686">
    <property type="component" value="Unassembled WGS sequence"/>
</dbReference>
<keyword evidence="4" id="KW-0597">Phosphoprotein</keyword>
<keyword evidence="13" id="KW-1185">Reference proteome</keyword>
<gene>
    <name evidence="12" type="primary">sasA_10</name>
    <name evidence="12" type="ORF">PAECIP111893_01752</name>
</gene>
<feature type="transmembrane region" description="Helical" evidence="10">
    <location>
        <begin position="28"/>
        <end position="46"/>
    </location>
</feature>
<dbReference type="InterPro" id="IPR004358">
    <property type="entry name" value="Sig_transdc_His_kin-like_C"/>
</dbReference>
<comment type="subcellular location">
    <subcellularLocation>
        <location evidence="2">Membrane</location>
    </subcellularLocation>
</comment>
<evidence type="ECO:0000313" key="13">
    <source>
        <dbReference type="Proteomes" id="UP000838686"/>
    </source>
</evidence>
<dbReference type="PRINTS" id="PR00344">
    <property type="entry name" value="BCTRLSENSOR"/>
</dbReference>
<keyword evidence="6" id="KW-0547">Nucleotide-binding</keyword>
<feature type="transmembrane region" description="Helical" evidence="10">
    <location>
        <begin position="121"/>
        <end position="139"/>
    </location>
</feature>
<evidence type="ECO:0000256" key="10">
    <source>
        <dbReference type="SAM" id="Phobius"/>
    </source>
</evidence>
<sequence>MYWAMFFIELFCSIIVFSMNPQREEVRWTALFLLFVGLGALPYIIAPDQSEIWQWISLILNWTYLFLVPCIVLLASITYSNVSTILPLRHIRWLVFIPPLLTYWLNMLLYEDPYDVRLPTIWITLYYSAAVFLLVYSYWREKDLMQRRNRQYAMLIICPCIVGTLSLNYYAEIWFPAYELHLLFPLVIAKSFLTFLIGALYHGVFGVRIRLERQVMGSKVRSFAYGTSLLNHTMKNELDKMKYWTLKSKLSIDQKQYEPIQSYMESIEHSQGHLEDMILRIHNQSQEIILKETVCDIVDLLEQARLSSLPYLNERRLTITIDNKMTSLLLQCDPVHMYEVFMNLIKNALDASKDQSCDIHLRWYRWGNEWIIEFQDNGTGIAKTDLAHIAEPFYTTKRSIDNFGLGLYYVKAVMQQHNGLLEVHSEYGRGTVVRLRFPKRRQPS</sequence>
<name>A0ABM9C1X1_9BACL</name>
<keyword evidence="9" id="KW-0902">Two-component regulatory system</keyword>
<keyword evidence="10" id="KW-1133">Transmembrane helix</keyword>
<evidence type="ECO:0000256" key="6">
    <source>
        <dbReference type="ARBA" id="ARBA00022741"/>
    </source>
</evidence>
<evidence type="ECO:0000256" key="1">
    <source>
        <dbReference type="ARBA" id="ARBA00000085"/>
    </source>
</evidence>
<evidence type="ECO:0000256" key="4">
    <source>
        <dbReference type="ARBA" id="ARBA00022553"/>
    </source>
</evidence>
<feature type="transmembrane region" description="Helical" evidence="10">
    <location>
        <begin position="151"/>
        <end position="170"/>
    </location>
</feature>
<feature type="transmembrane region" description="Helical" evidence="10">
    <location>
        <begin position="52"/>
        <end position="79"/>
    </location>
</feature>
<dbReference type="Pfam" id="PF02518">
    <property type="entry name" value="HATPase_c"/>
    <property type="match status" value="1"/>
</dbReference>
<evidence type="ECO:0000256" key="3">
    <source>
        <dbReference type="ARBA" id="ARBA00012438"/>
    </source>
</evidence>
<evidence type="ECO:0000313" key="12">
    <source>
        <dbReference type="EMBL" id="CAH1201865.1"/>
    </source>
</evidence>
<dbReference type="PANTHER" id="PTHR45453:SF1">
    <property type="entry name" value="PHOSPHATE REGULON SENSOR PROTEIN PHOR"/>
    <property type="match status" value="1"/>
</dbReference>
<evidence type="ECO:0000256" key="9">
    <source>
        <dbReference type="ARBA" id="ARBA00023012"/>
    </source>
</evidence>
<dbReference type="SUPFAM" id="SSF55874">
    <property type="entry name" value="ATPase domain of HSP90 chaperone/DNA topoisomerase II/histidine kinase"/>
    <property type="match status" value="1"/>
</dbReference>
<keyword evidence="10" id="KW-0472">Membrane</keyword>
<dbReference type="Gene3D" id="3.30.565.10">
    <property type="entry name" value="Histidine kinase-like ATPase, C-terminal domain"/>
    <property type="match status" value="1"/>
</dbReference>
<proteinExistence type="predicted"/>
<feature type="transmembrane region" description="Helical" evidence="10">
    <location>
        <begin position="6"/>
        <end position="21"/>
    </location>
</feature>
<dbReference type="EMBL" id="CAKMMF010000007">
    <property type="protein sequence ID" value="CAH1201865.1"/>
    <property type="molecule type" value="Genomic_DNA"/>
</dbReference>
<dbReference type="InterPro" id="IPR005467">
    <property type="entry name" value="His_kinase_dom"/>
</dbReference>
<dbReference type="EC" id="2.7.13.3" evidence="3"/>
<comment type="caution">
    <text evidence="12">The sequence shown here is derived from an EMBL/GenBank/DDBJ whole genome shotgun (WGS) entry which is preliminary data.</text>
</comment>
<dbReference type="PANTHER" id="PTHR45453">
    <property type="entry name" value="PHOSPHATE REGULON SENSOR PROTEIN PHOR"/>
    <property type="match status" value="1"/>
</dbReference>
<dbReference type="SMART" id="SM00387">
    <property type="entry name" value="HATPase_c"/>
    <property type="match status" value="1"/>
</dbReference>
<dbReference type="InterPro" id="IPR050351">
    <property type="entry name" value="BphY/WalK/GraS-like"/>
</dbReference>
<dbReference type="GO" id="GO:0016740">
    <property type="term" value="F:transferase activity"/>
    <property type="evidence" value="ECO:0007669"/>
    <property type="project" value="UniProtKB-KW"/>
</dbReference>
<dbReference type="CDD" id="cd00075">
    <property type="entry name" value="HATPase"/>
    <property type="match status" value="1"/>
</dbReference>
<evidence type="ECO:0000256" key="5">
    <source>
        <dbReference type="ARBA" id="ARBA00022679"/>
    </source>
</evidence>
<keyword evidence="7" id="KW-0418">Kinase</keyword>
<feature type="transmembrane region" description="Helical" evidence="10">
    <location>
        <begin position="91"/>
        <end position="109"/>
    </location>
</feature>
<feature type="domain" description="Histidine kinase" evidence="11">
    <location>
        <begin position="229"/>
        <end position="441"/>
    </location>
</feature>
<dbReference type="InterPro" id="IPR036890">
    <property type="entry name" value="HATPase_C_sf"/>
</dbReference>
<keyword evidence="10" id="KW-0812">Transmembrane</keyword>
<feature type="transmembrane region" description="Helical" evidence="10">
    <location>
        <begin position="182"/>
        <end position="204"/>
    </location>
</feature>
<reference evidence="12" key="1">
    <citation type="submission" date="2022-01" db="EMBL/GenBank/DDBJ databases">
        <authorList>
            <person name="Criscuolo A."/>
        </authorList>
    </citation>
    <scope>NUCLEOTIDE SEQUENCE</scope>
    <source>
        <strain evidence="12">CIP111893</strain>
    </source>
</reference>
<evidence type="ECO:0000256" key="2">
    <source>
        <dbReference type="ARBA" id="ARBA00004370"/>
    </source>
</evidence>
<dbReference type="PROSITE" id="PS50109">
    <property type="entry name" value="HIS_KIN"/>
    <property type="match status" value="1"/>
</dbReference>
<accession>A0ABM9C1X1</accession>